<protein>
    <submittedName>
        <fullName evidence="2">Uncharacterized protein</fullName>
    </submittedName>
</protein>
<feature type="compositionally biased region" description="Basic and acidic residues" evidence="1">
    <location>
        <begin position="32"/>
        <end position="53"/>
    </location>
</feature>
<organism evidence="2 3">
    <name type="scientific">Apiosordaria backusii</name>
    <dbReference type="NCBI Taxonomy" id="314023"/>
    <lineage>
        <taxon>Eukaryota</taxon>
        <taxon>Fungi</taxon>
        <taxon>Dikarya</taxon>
        <taxon>Ascomycota</taxon>
        <taxon>Pezizomycotina</taxon>
        <taxon>Sordariomycetes</taxon>
        <taxon>Sordariomycetidae</taxon>
        <taxon>Sordariales</taxon>
        <taxon>Lasiosphaeriaceae</taxon>
        <taxon>Apiosordaria</taxon>
    </lineage>
</organism>
<comment type="caution">
    <text evidence="2">The sequence shown here is derived from an EMBL/GenBank/DDBJ whole genome shotgun (WGS) entry which is preliminary data.</text>
</comment>
<evidence type="ECO:0000313" key="2">
    <source>
        <dbReference type="EMBL" id="KAK0732788.1"/>
    </source>
</evidence>
<accession>A0AA40BF51</accession>
<name>A0AA40BF51_9PEZI</name>
<evidence type="ECO:0000256" key="1">
    <source>
        <dbReference type="SAM" id="MobiDB-lite"/>
    </source>
</evidence>
<proteinExistence type="predicted"/>
<sequence>MSERNPASPDHSSSNGVNAQPRRLASKVSRQRQPEGKALHDKLLLKDASRVYRTEGQPRGATERGGCWEPAMSSHSTDRENMEMGFAPAFAHAANGTIIGLPLHIVAGRRCGDAGPRDTMCCLVFLMLDFPLKMKWAFLPVRSARFKSRSPDDRENVPENVTVTKDCEYSGGWRVFDTQAGATRARSTILAEPSAQVLLSTEIHPSISTPGRDFVTSTHHLLFRVSKSFDKRHNPSSSPHLVVSKLHVYILTRRTAGAAVGRKQGSQGNQ</sequence>
<evidence type="ECO:0000313" key="3">
    <source>
        <dbReference type="Proteomes" id="UP001172159"/>
    </source>
</evidence>
<dbReference type="EMBL" id="JAUKTV010000008">
    <property type="protein sequence ID" value="KAK0732788.1"/>
    <property type="molecule type" value="Genomic_DNA"/>
</dbReference>
<dbReference type="AlphaFoldDB" id="A0AA40BF51"/>
<feature type="region of interest" description="Disordered" evidence="1">
    <location>
        <begin position="1"/>
        <end position="78"/>
    </location>
</feature>
<gene>
    <name evidence="2" type="ORF">B0T21DRAFT_444209</name>
</gene>
<dbReference type="Proteomes" id="UP001172159">
    <property type="component" value="Unassembled WGS sequence"/>
</dbReference>
<reference evidence="2" key="1">
    <citation type="submission" date="2023-06" db="EMBL/GenBank/DDBJ databases">
        <title>Genome-scale phylogeny and comparative genomics of the fungal order Sordariales.</title>
        <authorList>
            <consortium name="Lawrence Berkeley National Laboratory"/>
            <person name="Hensen N."/>
            <person name="Bonometti L."/>
            <person name="Westerberg I."/>
            <person name="Brannstrom I.O."/>
            <person name="Guillou S."/>
            <person name="Cros-Aarteil S."/>
            <person name="Calhoun S."/>
            <person name="Haridas S."/>
            <person name="Kuo A."/>
            <person name="Mondo S."/>
            <person name="Pangilinan J."/>
            <person name="Riley R."/>
            <person name="Labutti K."/>
            <person name="Andreopoulos B."/>
            <person name="Lipzen A."/>
            <person name="Chen C."/>
            <person name="Yanf M."/>
            <person name="Daum C."/>
            <person name="Ng V."/>
            <person name="Clum A."/>
            <person name="Steindorff A."/>
            <person name="Ohm R."/>
            <person name="Martin F."/>
            <person name="Silar P."/>
            <person name="Natvig D."/>
            <person name="Lalanne C."/>
            <person name="Gautier V."/>
            <person name="Ament-Velasquez S.L."/>
            <person name="Kruys A."/>
            <person name="Hutchinson M.I."/>
            <person name="Powell A.J."/>
            <person name="Barry K."/>
            <person name="Miller A.N."/>
            <person name="Grigoriev I.V."/>
            <person name="Debuchy R."/>
            <person name="Gladieux P."/>
            <person name="Thoren M.H."/>
            <person name="Johannesson H."/>
        </authorList>
    </citation>
    <scope>NUCLEOTIDE SEQUENCE</scope>
    <source>
        <strain evidence="2">CBS 540.89</strain>
    </source>
</reference>
<keyword evidence="3" id="KW-1185">Reference proteome</keyword>